<evidence type="ECO:0000256" key="1">
    <source>
        <dbReference type="SAM" id="SignalP"/>
    </source>
</evidence>
<evidence type="ECO:0000313" key="2">
    <source>
        <dbReference type="EMBL" id="KAG5180090.1"/>
    </source>
</evidence>
<feature type="signal peptide" evidence="1">
    <location>
        <begin position="1"/>
        <end position="19"/>
    </location>
</feature>
<dbReference type="PANTHER" id="PTHR46586:SF3">
    <property type="entry name" value="ANKYRIN REPEAT-CONTAINING PROTEIN"/>
    <property type="match status" value="1"/>
</dbReference>
<sequence>MRLVAAAATAAALASGTAAATAGARALLCTQHWFALGSCAFALSDGECPRDWLHIAGVCPAWRDVYWSQFESKRTSYNRAAESISRLALSWPPLEVSKWGYVLWPAIGEEGHVPVVEWAIQTYCPNGVAPSHVLDNITDGAARGRRLPLLQWAFDRGALSQYHMTNIMLAHATSVRGLPVFLWAWEHKFCNGDARLLARLAQSAARNGCVGVLAHMYARLGGDEFRRKLCHPGCWLHEPAVEGCQLQVLEWLVEHDALPPRNARPRIDACEEAALAADNPDVIAWLREAGFGWGSDVCTRAAERGHLNVLKWLRDTRCPAWESAGQELCVAATHGTVEVLEWLRAAGKGRWDNAGVEELIRGSLEGPRLYSTYSIRMRRRTPIPQGDGEEAAASASTNGAPVWSPAMFAIADDMAHPPCNTAAVWSSDAADGAGSSDIS</sequence>
<comment type="caution">
    <text evidence="2">The sequence shown here is derived from an EMBL/GenBank/DDBJ whole genome shotgun (WGS) entry which is preliminary data.</text>
</comment>
<evidence type="ECO:0000313" key="3">
    <source>
        <dbReference type="Proteomes" id="UP000664859"/>
    </source>
</evidence>
<organism evidence="2 3">
    <name type="scientific">Tribonema minus</name>
    <dbReference type="NCBI Taxonomy" id="303371"/>
    <lineage>
        <taxon>Eukaryota</taxon>
        <taxon>Sar</taxon>
        <taxon>Stramenopiles</taxon>
        <taxon>Ochrophyta</taxon>
        <taxon>PX clade</taxon>
        <taxon>Xanthophyceae</taxon>
        <taxon>Tribonematales</taxon>
        <taxon>Tribonemataceae</taxon>
        <taxon>Tribonema</taxon>
    </lineage>
</organism>
<feature type="chain" id="PRO_5032309650" evidence="1">
    <location>
        <begin position="20"/>
        <end position="439"/>
    </location>
</feature>
<reference evidence="2" key="1">
    <citation type="submission" date="2021-02" db="EMBL/GenBank/DDBJ databases">
        <title>First Annotated Genome of the Yellow-green Alga Tribonema minus.</title>
        <authorList>
            <person name="Mahan K.M."/>
        </authorList>
    </citation>
    <scope>NUCLEOTIDE SEQUENCE</scope>
    <source>
        <strain evidence="2">UTEX B ZZ1240</strain>
    </source>
</reference>
<dbReference type="AlphaFoldDB" id="A0A835YRI5"/>
<dbReference type="SUPFAM" id="SSF140860">
    <property type="entry name" value="Pseudo ankyrin repeat-like"/>
    <property type="match status" value="1"/>
</dbReference>
<gene>
    <name evidence="2" type="ORF">JKP88DRAFT_349675</name>
</gene>
<name>A0A835YRI5_9STRA</name>
<dbReference type="EMBL" id="JAFCMP010000412">
    <property type="protein sequence ID" value="KAG5180090.1"/>
    <property type="molecule type" value="Genomic_DNA"/>
</dbReference>
<proteinExistence type="predicted"/>
<dbReference type="InterPro" id="IPR036770">
    <property type="entry name" value="Ankyrin_rpt-contain_sf"/>
</dbReference>
<dbReference type="InterPro" id="IPR052050">
    <property type="entry name" value="SecEffector_AnkRepeat"/>
</dbReference>
<accession>A0A835YRI5</accession>
<dbReference type="PANTHER" id="PTHR46586">
    <property type="entry name" value="ANKYRIN REPEAT-CONTAINING PROTEIN"/>
    <property type="match status" value="1"/>
</dbReference>
<keyword evidence="1" id="KW-0732">Signal</keyword>
<dbReference type="Gene3D" id="1.25.40.20">
    <property type="entry name" value="Ankyrin repeat-containing domain"/>
    <property type="match status" value="1"/>
</dbReference>
<keyword evidence="3" id="KW-1185">Reference proteome</keyword>
<protein>
    <submittedName>
        <fullName evidence="2">Uncharacterized protein</fullName>
    </submittedName>
</protein>
<dbReference type="Proteomes" id="UP000664859">
    <property type="component" value="Unassembled WGS sequence"/>
</dbReference>